<organism evidence="1 2">
    <name type="scientific">Sphingomonas citri</name>
    <dbReference type="NCBI Taxonomy" id="2862499"/>
    <lineage>
        <taxon>Bacteria</taxon>
        <taxon>Pseudomonadati</taxon>
        <taxon>Pseudomonadota</taxon>
        <taxon>Alphaproteobacteria</taxon>
        <taxon>Sphingomonadales</taxon>
        <taxon>Sphingomonadaceae</taxon>
        <taxon>Sphingomonas</taxon>
    </lineage>
</organism>
<dbReference type="CDD" id="cd12952">
    <property type="entry name" value="MMP_ACEL2062"/>
    <property type="match status" value="1"/>
</dbReference>
<dbReference type="Gene3D" id="3.30.2010.20">
    <property type="match status" value="1"/>
</dbReference>
<evidence type="ECO:0000313" key="1">
    <source>
        <dbReference type="EMBL" id="MBW6531597.1"/>
    </source>
</evidence>
<dbReference type="Pfam" id="PF06262">
    <property type="entry name" value="Zincin_1"/>
    <property type="match status" value="1"/>
</dbReference>
<gene>
    <name evidence="1" type="ORF">KZ820_12705</name>
</gene>
<dbReference type="EMBL" id="JAHXZN010000004">
    <property type="protein sequence ID" value="MBW6531597.1"/>
    <property type="molecule type" value="Genomic_DNA"/>
</dbReference>
<comment type="caution">
    <text evidence="1">The sequence shown here is derived from an EMBL/GenBank/DDBJ whole genome shotgun (WGS) entry which is preliminary data.</text>
</comment>
<dbReference type="InterPro" id="IPR010428">
    <property type="entry name" value="Zincin_1"/>
</dbReference>
<protein>
    <submittedName>
        <fullName evidence="1">Metallopeptidase family protein</fullName>
    </submittedName>
</protein>
<evidence type="ECO:0000313" key="2">
    <source>
        <dbReference type="Proteomes" id="UP000759103"/>
    </source>
</evidence>
<dbReference type="SUPFAM" id="SSF55486">
    <property type="entry name" value="Metalloproteases ('zincins'), catalytic domain"/>
    <property type="match status" value="1"/>
</dbReference>
<dbReference type="Proteomes" id="UP000759103">
    <property type="component" value="Unassembled WGS sequence"/>
</dbReference>
<accession>A0ABS7BQ45</accession>
<reference evidence="1 2" key="1">
    <citation type="submission" date="2021-07" db="EMBL/GenBank/DDBJ databases">
        <title>Sphingomonas sp.</title>
        <authorList>
            <person name="Feng G."/>
            <person name="Li J."/>
            <person name="Pan M."/>
        </authorList>
    </citation>
    <scope>NUCLEOTIDE SEQUENCE [LARGE SCALE GENOMIC DNA]</scope>
    <source>
        <strain evidence="1 2">RRHST34</strain>
    </source>
</reference>
<dbReference type="InterPro" id="IPR038555">
    <property type="entry name" value="Zincin_1_sf"/>
</dbReference>
<keyword evidence="2" id="KW-1185">Reference proteome</keyword>
<sequence length="136" mass="14858">MNEQEPMGAAPSADAIEAHARAVIARLPDAFRRHLGDVVLLVEEEADAETLAALEIDHPLDLTGVYHGRPIGEKSAFDSAALPDRIHLYRQALLAEWCESGVRLDELVAHVTIHEIGHHFGLSDDDMHALEEAVAD</sequence>
<proteinExistence type="predicted"/>
<dbReference type="RefSeq" id="WP_219748995.1">
    <property type="nucleotide sequence ID" value="NZ_JAHXZN010000004.1"/>
</dbReference>
<name>A0ABS7BQ45_9SPHN</name>